<gene>
    <name evidence="2" type="ORF">JOL79_03485</name>
</gene>
<keyword evidence="1" id="KW-0812">Transmembrane</keyword>
<name>A0A940WLN9_9ACTN</name>
<dbReference type="EMBL" id="JAFCNB010000001">
    <property type="protein sequence ID" value="MBP2702864.1"/>
    <property type="molecule type" value="Genomic_DNA"/>
</dbReference>
<feature type="transmembrane region" description="Helical" evidence="1">
    <location>
        <begin position="49"/>
        <end position="71"/>
    </location>
</feature>
<proteinExistence type="predicted"/>
<keyword evidence="1" id="KW-1133">Transmembrane helix</keyword>
<organism evidence="2 3">
    <name type="scientific">Microbispora oryzae</name>
    <dbReference type="NCBI Taxonomy" id="2806554"/>
    <lineage>
        <taxon>Bacteria</taxon>
        <taxon>Bacillati</taxon>
        <taxon>Actinomycetota</taxon>
        <taxon>Actinomycetes</taxon>
        <taxon>Streptosporangiales</taxon>
        <taxon>Streptosporangiaceae</taxon>
        <taxon>Microbispora</taxon>
    </lineage>
</organism>
<reference evidence="2" key="1">
    <citation type="submission" date="2021-02" db="EMBL/GenBank/DDBJ databases">
        <title>Draft genome sequence of Microbispora sp. RL4-1S isolated from rice leaves in Thailand.</title>
        <authorList>
            <person name="Muangham S."/>
            <person name="Duangmal K."/>
        </authorList>
    </citation>
    <scope>NUCLEOTIDE SEQUENCE</scope>
    <source>
        <strain evidence="2">RL4-1S</strain>
    </source>
</reference>
<evidence type="ECO:0000313" key="2">
    <source>
        <dbReference type="EMBL" id="MBP2702864.1"/>
    </source>
</evidence>
<protein>
    <submittedName>
        <fullName evidence="2">Uncharacterized protein</fullName>
    </submittedName>
</protein>
<keyword evidence="3" id="KW-1185">Reference proteome</keyword>
<dbReference type="RefSeq" id="WP_210154111.1">
    <property type="nucleotide sequence ID" value="NZ_JAFCNB010000001.1"/>
</dbReference>
<evidence type="ECO:0000313" key="3">
    <source>
        <dbReference type="Proteomes" id="UP000674234"/>
    </source>
</evidence>
<sequence length="73" mass="7078">MSPYIDLDALWKVLVAGLVAGAGLVAVYALGLAVLAAARTGPSAHPGGIAIAVVCFGAVLAGAGLGLYVMLAK</sequence>
<dbReference type="Proteomes" id="UP000674234">
    <property type="component" value="Unassembled WGS sequence"/>
</dbReference>
<evidence type="ECO:0000256" key="1">
    <source>
        <dbReference type="SAM" id="Phobius"/>
    </source>
</evidence>
<keyword evidence="1" id="KW-0472">Membrane</keyword>
<dbReference type="AlphaFoldDB" id="A0A940WLN9"/>
<accession>A0A940WLN9</accession>
<feature type="transmembrane region" description="Helical" evidence="1">
    <location>
        <begin position="13"/>
        <end position="37"/>
    </location>
</feature>
<comment type="caution">
    <text evidence="2">The sequence shown here is derived from an EMBL/GenBank/DDBJ whole genome shotgun (WGS) entry which is preliminary data.</text>
</comment>